<dbReference type="PRINTS" id="PR01438">
    <property type="entry name" value="UNVRSLSTRESS"/>
</dbReference>
<reference evidence="3 4" key="1">
    <citation type="submission" date="2018-03" db="EMBL/GenBank/DDBJ databases">
        <title>Genome sequencing of Phreatobacter sp.</title>
        <authorList>
            <person name="Kim S.-J."/>
            <person name="Heo J."/>
            <person name="Kwon S.-W."/>
        </authorList>
    </citation>
    <scope>NUCLEOTIDE SEQUENCE [LARGE SCALE GENOMIC DNA]</scope>
    <source>
        <strain evidence="3 4">S-12</strain>
    </source>
</reference>
<dbReference type="CDD" id="cd00293">
    <property type="entry name" value="USP-like"/>
    <property type="match status" value="1"/>
</dbReference>
<dbReference type="AlphaFoldDB" id="A0A2S0NCS1"/>
<dbReference type="RefSeq" id="WP_106749303.1">
    <property type="nucleotide sequence ID" value="NZ_CP027668.1"/>
</dbReference>
<evidence type="ECO:0000256" key="1">
    <source>
        <dbReference type="ARBA" id="ARBA00008791"/>
    </source>
</evidence>
<dbReference type="KEGG" id="phr:C6569_13265"/>
<dbReference type="Gene3D" id="3.40.50.12370">
    <property type="match status" value="1"/>
</dbReference>
<accession>A0A2S0NCS1</accession>
<feature type="domain" description="UspA" evidence="2">
    <location>
        <begin position="160"/>
        <end position="278"/>
    </location>
</feature>
<comment type="similarity">
    <text evidence="1">Belongs to the universal stress protein A family.</text>
</comment>
<dbReference type="InterPro" id="IPR006015">
    <property type="entry name" value="Universal_stress_UspA"/>
</dbReference>
<gene>
    <name evidence="3" type="ORF">C6569_13265</name>
</gene>
<dbReference type="InterPro" id="IPR006016">
    <property type="entry name" value="UspA"/>
</dbReference>
<evidence type="ECO:0000259" key="2">
    <source>
        <dbReference type="Pfam" id="PF00582"/>
    </source>
</evidence>
<dbReference type="Proteomes" id="UP000237889">
    <property type="component" value="Chromosome"/>
</dbReference>
<dbReference type="PANTHER" id="PTHR46268">
    <property type="entry name" value="STRESS RESPONSE PROTEIN NHAX"/>
    <property type="match status" value="1"/>
</dbReference>
<dbReference type="PANTHER" id="PTHR46268:SF15">
    <property type="entry name" value="UNIVERSAL STRESS PROTEIN HP_0031"/>
    <property type="match status" value="1"/>
</dbReference>
<organism evidence="3 4">
    <name type="scientific">Phreatobacter cathodiphilus</name>
    <dbReference type="NCBI Taxonomy" id="1868589"/>
    <lineage>
        <taxon>Bacteria</taxon>
        <taxon>Pseudomonadati</taxon>
        <taxon>Pseudomonadota</taxon>
        <taxon>Alphaproteobacteria</taxon>
        <taxon>Hyphomicrobiales</taxon>
        <taxon>Phreatobacteraceae</taxon>
        <taxon>Phreatobacter</taxon>
    </lineage>
</organism>
<dbReference type="OrthoDB" id="9804721at2"/>
<evidence type="ECO:0000313" key="3">
    <source>
        <dbReference type="EMBL" id="AVO45962.1"/>
    </source>
</evidence>
<dbReference type="SUPFAM" id="SSF52402">
    <property type="entry name" value="Adenine nucleotide alpha hydrolases-like"/>
    <property type="match status" value="2"/>
</dbReference>
<keyword evidence="4" id="KW-1185">Reference proteome</keyword>
<dbReference type="Pfam" id="PF00582">
    <property type="entry name" value="Usp"/>
    <property type="match status" value="1"/>
</dbReference>
<protein>
    <submittedName>
        <fullName evidence="3">Universal stress protein UspA</fullName>
    </submittedName>
</protein>
<sequence>MGFKDLLFALNSYPEPTPASAIDQATGFAAALGASATALAVHVELPHVGNVLANSLLDLPGMVAAERGKSEADARATIAAFEEAARRAGVTARHVTDSGQRSQLGALVSEHARTHDLTMIAIGEETGQQQIAESVIFGSGRPALVFPEARARDATPFAAVGIAWDFSRPAARAVADALPILASAGTVRIVTVTDEKAIAARRPPADLARHLACHGIEAVIDAEPAAGRPIGQVLGDYAATHGLGLLVMGAYGHSRMRDFILGGATRTIVSRPPLPVLLSH</sequence>
<evidence type="ECO:0000313" key="4">
    <source>
        <dbReference type="Proteomes" id="UP000237889"/>
    </source>
</evidence>
<dbReference type="EMBL" id="CP027668">
    <property type="protein sequence ID" value="AVO45962.1"/>
    <property type="molecule type" value="Genomic_DNA"/>
</dbReference>
<proteinExistence type="inferred from homology"/>
<name>A0A2S0NCS1_9HYPH</name>